<dbReference type="AlphaFoldDB" id="A0A9X7UAY3"/>
<protein>
    <submittedName>
        <fullName evidence="1">Uncharacterized protein</fullName>
    </submittedName>
</protein>
<reference evidence="1 2" key="1">
    <citation type="submission" date="2020-07" db="EMBL/GenBank/DDBJ databases">
        <title>Whole genome sequence of Sphingobium yanoikuyae A3.</title>
        <authorList>
            <person name="Han S.-S."/>
        </authorList>
    </citation>
    <scope>NUCLEOTIDE SEQUENCE [LARGE SCALE GENOMIC DNA]</scope>
    <source>
        <strain evidence="1 2">A3</strain>
    </source>
</reference>
<dbReference type="EMBL" id="CP060122">
    <property type="protein sequence ID" value="QNG47088.1"/>
    <property type="molecule type" value="Genomic_DNA"/>
</dbReference>
<evidence type="ECO:0000313" key="1">
    <source>
        <dbReference type="EMBL" id="QNG47088.1"/>
    </source>
</evidence>
<gene>
    <name evidence="1" type="ORF">H3V42_05525</name>
</gene>
<proteinExistence type="predicted"/>
<sequence>MFQDPCADNIRMSGEVIAFLEGNMLENPFDAILGRLRNDDEPYSERINRIGSEFATPMEFDRLEVFHNLMQNLRLLCGSDTSALSWLIDASAFCRTNGVWSSPFEYVERGDFWALVLLADVTSIIISRSRELGTDSVSAIFDFREFSQDIRRDKGFQSAPME</sequence>
<dbReference type="Proteomes" id="UP000515377">
    <property type="component" value="Chromosome"/>
</dbReference>
<accession>A0A9X7UAY3</accession>
<organism evidence="1 2">
    <name type="scientific">Sphingobium yanoikuyae</name>
    <name type="common">Sphingomonas yanoikuyae</name>
    <dbReference type="NCBI Taxonomy" id="13690"/>
    <lineage>
        <taxon>Bacteria</taxon>
        <taxon>Pseudomonadati</taxon>
        <taxon>Pseudomonadota</taxon>
        <taxon>Alphaproteobacteria</taxon>
        <taxon>Sphingomonadales</taxon>
        <taxon>Sphingomonadaceae</taxon>
        <taxon>Sphingobium</taxon>
    </lineage>
</organism>
<evidence type="ECO:0000313" key="2">
    <source>
        <dbReference type="Proteomes" id="UP000515377"/>
    </source>
</evidence>
<name>A0A9X7UAY3_SPHYA</name>